<organism evidence="2">
    <name type="scientific">uncultured Thermomicrobiales bacterium</name>
    <dbReference type="NCBI Taxonomy" id="1645740"/>
    <lineage>
        <taxon>Bacteria</taxon>
        <taxon>Pseudomonadati</taxon>
        <taxon>Thermomicrobiota</taxon>
        <taxon>Thermomicrobia</taxon>
        <taxon>Thermomicrobiales</taxon>
        <taxon>environmental samples</taxon>
    </lineage>
</organism>
<dbReference type="AlphaFoldDB" id="A0A6J4UXJ8"/>
<name>A0A6J4UXJ8_9BACT</name>
<proteinExistence type="predicted"/>
<feature type="region of interest" description="Disordered" evidence="1">
    <location>
        <begin position="101"/>
        <end position="134"/>
    </location>
</feature>
<reference evidence="2" key="1">
    <citation type="submission" date="2020-02" db="EMBL/GenBank/DDBJ databases">
        <authorList>
            <person name="Meier V. D."/>
        </authorList>
    </citation>
    <scope>NUCLEOTIDE SEQUENCE</scope>
    <source>
        <strain evidence="2">AVDCRST_MAG49</strain>
    </source>
</reference>
<feature type="compositionally biased region" description="Basic and acidic residues" evidence="1">
    <location>
        <begin position="1"/>
        <end position="10"/>
    </location>
</feature>
<feature type="compositionally biased region" description="Basic and acidic residues" evidence="1">
    <location>
        <begin position="223"/>
        <end position="251"/>
    </location>
</feature>
<feature type="region of interest" description="Disordered" evidence="1">
    <location>
        <begin position="155"/>
        <end position="276"/>
    </location>
</feature>
<feature type="non-terminal residue" evidence="2">
    <location>
        <position position="314"/>
    </location>
</feature>
<protein>
    <submittedName>
        <fullName evidence="2">Uncharacterized protein</fullName>
    </submittedName>
</protein>
<accession>A0A6J4UXJ8</accession>
<feature type="compositionally biased region" description="Low complexity" evidence="1">
    <location>
        <begin position="26"/>
        <end position="41"/>
    </location>
</feature>
<gene>
    <name evidence="2" type="ORF">AVDCRST_MAG49-2648</name>
</gene>
<dbReference type="EMBL" id="CADCWG010000180">
    <property type="protein sequence ID" value="CAA9562807.1"/>
    <property type="molecule type" value="Genomic_DNA"/>
</dbReference>
<feature type="region of interest" description="Disordered" evidence="1">
    <location>
        <begin position="55"/>
        <end position="86"/>
    </location>
</feature>
<feature type="region of interest" description="Disordered" evidence="1">
    <location>
        <begin position="1"/>
        <end position="41"/>
    </location>
</feature>
<sequence length="314" mass="33549">GHHDGTSRNDRRQRRAARPGAPPTPVAAGAASQRGGLPLPAAGVGAVRALPLVADRQRVPDQLPEGRPAQRPGLGRTRQLPDSDQRPALLPRVAQHAALHRAGARLRLPGAGRARDRDQRGPRQGLLPPGVLPAGGVAADRRAAALAVGLRPRTGAGQHRLGLGRTGEPGLAPVGGHGDPIDPGDHHLGRGRRGDPLLPGGAAGGTGQPLRRRRARWRWSLAPRDRHHDPPDPRRDAALPGRPGDRHDAALHRGLRPHQRRPEQRQRDRDAAPVPLRLRVQRVRERLGAGGADLPLPLRLLGRLPPDDVLQEGL</sequence>
<feature type="compositionally biased region" description="Basic and acidic residues" evidence="1">
    <location>
        <begin position="260"/>
        <end position="271"/>
    </location>
</feature>
<feature type="compositionally biased region" description="Basic and acidic residues" evidence="1">
    <location>
        <begin position="179"/>
        <end position="195"/>
    </location>
</feature>
<evidence type="ECO:0000256" key="1">
    <source>
        <dbReference type="SAM" id="MobiDB-lite"/>
    </source>
</evidence>
<evidence type="ECO:0000313" key="2">
    <source>
        <dbReference type="EMBL" id="CAA9562807.1"/>
    </source>
</evidence>
<feature type="non-terminal residue" evidence="2">
    <location>
        <position position="1"/>
    </location>
</feature>
<feature type="compositionally biased region" description="Low complexity" evidence="1">
    <location>
        <begin position="122"/>
        <end position="134"/>
    </location>
</feature>